<sequence length="96" mass="10859">MLKLRVEGKAHQVGPFMTDLNHHSKINFHQKETQSDEDHVCITCDIDLQPSRRVKIVEFLREGKAIITMPLLDLVVAEIEEGKTILAGKSFDIFSG</sequence>
<gene>
    <name evidence="1" type="ORF">SAMN06265361_10151</name>
</gene>
<dbReference type="Proteomes" id="UP001157946">
    <property type="component" value="Unassembled WGS sequence"/>
</dbReference>
<dbReference type="RefSeq" id="WP_102991492.1">
    <property type="nucleotide sequence ID" value="NZ_FXTU01000001.1"/>
</dbReference>
<protein>
    <submittedName>
        <fullName evidence="1">Uncharacterized protein</fullName>
    </submittedName>
</protein>
<evidence type="ECO:0000313" key="1">
    <source>
        <dbReference type="EMBL" id="SMP00275.1"/>
    </source>
</evidence>
<dbReference type="AlphaFoldDB" id="A0AA46ACK6"/>
<dbReference type="EMBL" id="FXTU01000001">
    <property type="protein sequence ID" value="SMP00275.1"/>
    <property type="molecule type" value="Genomic_DNA"/>
</dbReference>
<proteinExistence type="predicted"/>
<keyword evidence="2" id="KW-1185">Reference proteome</keyword>
<evidence type="ECO:0000313" key="2">
    <source>
        <dbReference type="Proteomes" id="UP001157946"/>
    </source>
</evidence>
<accession>A0AA46ACK6</accession>
<reference evidence="1" key="1">
    <citation type="submission" date="2017-05" db="EMBL/GenBank/DDBJ databases">
        <authorList>
            <person name="Varghese N."/>
            <person name="Submissions S."/>
        </authorList>
    </citation>
    <scope>NUCLEOTIDE SEQUENCE</scope>
    <source>
        <strain evidence="1">DSM 45262</strain>
    </source>
</reference>
<name>A0AA46ACK6_9BACL</name>
<comment type="caution">
    <text evidence="1">The sequence shown here is derived from an EMBL/GenBank/DDBJ whole genome shotgun (WGS) entry which is preliminary data.</text>
</comment>
<organism evidence="1 2">
    <name type="scientific">Laceyella tengchongensis</name>
    <dbReference type="NCBI Taxonomy" id="574699"/>
    <lineage>
        <taxon>Bacteria</taxon>
        <taxon>Bacillati</taxon>
        <taxon>Bacillota</taxon>
        <taxon>Bacilli</taxon>
        <taxon>Bacillales</taxon>
        <taxon>Thermoactinomycetaceae</taxon>
        <taxon>Laceyella</taxon>
    </lineage>
</organism>